<protein>
    <submittedName>
        <fullName evidence="2">Uncharacterized protein</fullName>
    </submittedName>
</protein>
<reference evidence="3" key="1">
    <citation type="journal article" date="2015" name="Proc. Natl. Acad. Sci. U.S.A.">
        <title>Genome sequencing of adzuki bean (Vigna angularis) provides insight into high starch and low fat accumulation and domestication.</title>
        <authorList>
            <person name="Yang K."/>
            <person name="Tian Z."/>
            <person name="Chen C."/>
            <person name="Luo L."/>
            <person name="Zhao B."/>
            <person name="Wang Z."/>
            <person name="Yu L."/>
            <person name="Li Y."/>
            <person name="Sun Y."/>
            <person name="Li W."/>
            <person name="Chen Y."/>
            <person name="Li Y."/>
            <person name="Zhang Y."/>
            <person name="Ai D."/>
            <person name="Zhao J."/>
            <person name="Shang C."/>
            <person name="Ma Y."/>
            <person name="Wu B."/>
            <person name="Wang M."/>
            <person name="Gao L."/>
            <person name="Sun D."/>
            <person name="Zhang P."/>
            <person name="Guo F."/>
            <person name="Wang W."/>
            <person name="Li Y."/>
            <person name="Wang J."/>
            <person name="Varshney R.K."/>
            <person name="Wang J."/>
            <person name="Ling H.Q."/>
            <person name="Wan P."/>
        </authorList>
    </citation>
    <scope>NUCLEOTIDE SEQUENCE</scope>
    <source>
        <strain evidence="3">cv. Jingnong 6</strain>
    </source>
</reference>
<dbReference type="AlphaFoldDB" id="A0A0L9V1U1"/>
<feature type="region of interest" description="Disordered" evidence="1">
    <location>
        <begin position="1"/>
        <end position="27"/>
    </location>
</feature>
<dbReference type="Proteomes" id="UP000053144">
    <property type="component" value="Chromosome 7"/>
</dbReference>
<sequence length="244" mass="27610">MTNARCQAKETRKSVSGKQVSTEEGTNRRSVPGVISFILNRSFPSFETAKNELGRLSNKRYNWTKKLARRNAINSARTLVPGERTLAEKAEEWTLVQKLEDVRPTLRTLVQSGGRSSKRADVRPGGRSSKVGRSPKKRTLVQARLRTLVHAEEDVRPCRRRTFVQERSFVPGRERSSSQAEVDARPARQRTLVQDARPGRRTLGQIVGRSSKCERLALGRENRGAPGRDFSPDFNFSREFHARA</sequence>
<feature type="region of interest" description="Disordered" evidence="1">
    <location>
        <begin position="109"/>
        <end position="137"/>
    </location>
</feature>
<name>A0A0L9V1U1_PHAAN</name>
<accession>A0A0L9V1U1</accession>
<gene>
    <name evidence="2" type="ORF">LR48_Vigan07g242300</name>
</gene>
<organism evidence="2 3">
    <name type="scientific">Phaseolus angularis</name>
    <name type="common">Azuki bean</name>
    <name type="synonym">Vigna angularis</name>
    <dbReference type="NCBI Taxonomy" id="3914"/>
    <lineage>
        <taxon>Eukaryota</taxon>
        <taxon>Viridiplantae</taxon>
        <taxon>Streptophyta</taxon>
        <taxon>Embryophyta</taxon>
        <taxon>Tracheophyta</taxon>
        <taxon>Spermatophyta</taxon>
        <taxon>Magnoliopsida</taxon>
        <taxon>eudicotyledons</taxon>
        <taxon>Gunneridae</taxon>
        <taxon>Pentapetalae</taxon>
        <taxon>rosids</taxon>
        <taxon>fabids</taxon>
        <taxon>Fabales</taxon>
        <taxon>Fabaceae</taxon>
        <taxon>Papilionoideae</taxon>
        <taxon>50 kb inversion clade</taxon>
        <taxon>NPAAA clade</taxon>
        <taxon>indigoferoid/millettioid clade</taxon>
        <taxon>Phaseoleae</taxon>
        <taxon>Vigna</taxon>
    </lineage>
</organism>
<dbReference type="EMBL" id="CM003377">
    <property type="protein sequence ID" value="KOM48719.1"/>
    <property type="molecule type" value="Genomic_DNA"/>
</dbReference>
<evidence type="ECO:0000313" key="2">
    <source>
        <dbReference type="EMBL" id="KOM48719.1"/>
    </source>
</evidence>
<dbReference type="Gramene" id="KOM48719">
    <property type="protein sequence ID" value="KOM48719"/>
    <property type="gene ID" value="LR48_Vigan07g242300"/>
</dbReference>
<feature type="compositionally biased region" description="Polar residues" evidence="1">
    <location>
        <begin position="14"/>
        <end position="24"/>
    </location>
</feature>
<evidence type="ECO:0000313" key="3">
    <source>
        <dbReference type="Proteomes" id="UP000053144"/>
    </source>
</evidence>
<proteinExistence type="predicted"/>
<evidence type="ECO:0000256" key="1">
    <source>
        <dbReference type="SAM" id="MobiDB-lite"/>
    </source>
</evidence>